<dbReference type="Pfam" id="PF10536">
    <property type="entry name" value="PMD"/>
    <property type="match status" value="1"/>
</dbReference>
<gene>
    <name evidence="2" type="ORF">Tsubulata_006951</name>
</gene>
<protein>
    <recommendedName>
        <fullName evidence="1">Aminotransferase-like plant mobile domain-containing protein</fullName>
    </recommendedName>
</protein>
<accession>A0A9Q0F5M4</accession>
<name>A0A9Q0F5M4_9ROSI</name>
<evidence type="ECO:0000313" key="3">
    <source>
        <dbReference type="Proteomes" id="UP001141552"/>
    </source>
</evidence>
<dbReference type="PANTHER" id="PTHR46033">
    <property type="entry name" value="PROTEIN MAIN-LIKE 2"/>
    <property type="match status" value="1"/>
</dbReference>
<feature type="domain" description="Aminotransferase-like plant mobile" evidence="1">
    <location>
        <begin position="45"/>
        <end position="226"/>
    </location>
</feature>
<dbReference type="AlphaFoldDB" id="A0A9Q0F5M4"/>
<dbReference type="EMBL" id="JAKUCV010007160">
    <property type="protein sequence ID" value="KAJ4824529.1"/>
    <property type="molecule type" value="Genomic_DNA"/>
</dbReference>
<keyword evidence="3" id="KW-1185">Reference proteome</keyword>
<dbReference type="Proteomes" id="UP001141552">
    <property type="component" value="Unassembled WGS sequence"/>
</dbReference>
<reference evidence="2" key="1">
    <citation type="submission" date="2022-02" db="EMBL/GenBank/DDBJ databases">
        <authorList>
            <person name="Henning P.M."/>
            <person name="McCubbin A.G."/>
            <person name="Shore J.S."/>
        </authorList>
    </citation>
    <scope>NUCLEOTIDE SEQUENCE</scope>
    <source>
        <strain evidence="2">F60SS</strain>
        <tissue evidence="2">Leaves</tissue>
    </source>
</reference>
<reference evidence="2" key="2">
    <citation type="journal article" date="2023" name="Plants (Basel)">
        <title>Annotation of the Turnera subulata (Passifloraceae) Draft Genome Reveals the S-Locus Evolved after the Divergence of Turneroideae from Passifloroideae in a Stepwise Manner.</title>
        <authorList>
            <person name="Henning P.M."/>
            <person name="Roalson E.H."/>
            <person name="Mir W."/>
            <person name="McCubbin A.G."/>
            <person name="Shore J.S."/>
        </authorList>
    </citation>
    <scope>NUCLEOTIDE SEQUENCE</scope>
    <source>
        <strain evidence="2">F60SS</strain>
    </source>
</reference>
<evidence type="ECO:0000313" key="2">
    <source>
        <dbReference type="EMBL" id="KAJ4824529.1"/>
    </source>
</evidence>
<sequence length="531" mass="59844">MKENVAVKGRSNAVKDWEPPECAIRNIIVAGFGGLLRLKDTVNSNLALLAAATEFYDPETGVFRFGETPNFHLYFSFCDVYHITGLPIFGRLVTGSKLTKEEANSEIKMKLGDVVANAIGPVSENNVSRTKVVKAFVGMADIDFCTRGYIWYLIGSLVDNQSDNRLSVIYLPLLANIAEIREYSWGAALFASIHQALIKVKEDSLKNFLAFMLPLEIFLMERIPSLCIRFFRYLQPLPPAAEDGDVEPPPLVAADDDDAELPAYLIHNVNIPITRLTRWVPRLSRISKDTSHIVKFNKQHFMNFFSEVNLITPNPHAGLQSLDGLAQHRHMFSARTYAINFNVYCFHHPLRCMDFIGDFVVHGNIVAPDELPPHKSRSGPGGANYTIDNYRNIIEQFHHCCQNVEGLQPVEELPEQENEQAELEGLQPVEELPEQENEQAEFGQENVDARDGGVVPVNNEEEPIIVQQPAEQGIEVEQQDQVNQGRQNMQREVVRLAEVAGLEPRSPVRSVALPKRFLNSYDVGFKVRRLR</sequence>
<proteinExistence type="predicted"/>
<dbReference type="InterPro" id="IPR044824">
    <property type="entry name" value="MAIN-like"/>
</dbReference>
<dbReference type="GO" id="GO:0010073">
    <property type="term" value="P:meristem maintenance"/>
    <property type="evidence" value="ECO:0007669"/>
    <property type="project" value="InterPro"/>
</dbReference>
<dbReference type="PANTHER" id="PTHR46033:SF17">
    <property type="entry name" value="AMINOTRANSFERASE-LIKE PLANT MOBILE DOMAIN-CONTAINING PROTEIN"/>
    <property type="match status" value="1"/>
</dbReference>
<organism evidence="2 3">
    <name type="scientific">Turnera subulata</name>
    <dbReference type="NCBI Taxonomy" id="218843"/>
    <lineage>
        <taxon>Eukaryota</taxon>
        <taxon>Viridiplantae</taxon>
        <taxon>Streptophyta</taxon>
        <taxon>Embryophyta</taxon>
        <taxon>Tracheophyta</taxon>
        <taxon>Spermatophyta</taxon>
        <taxon>Magnoliopsida</taxon>
        <taxon>eudicotyledons</taxon>
        <taxon>Gunneridae</taxon>
        <taxon>Pentapetalae</taxon>
        <taxon>rosids</taxon>
        <taxon>fabids</taxon>
        <taxon>Malpighiales</taxon>
        <taxon>Passifloraceae</taxon>
        <taxon>Turnera</taxon>
    </lineage>
</organism>
<evidence type="ECO:0000259" key="1">
    <source>
        <dbReference type="Pfam" id="PF10536"/>
    </source>
</evidence>
<dbReference type="InterPro" id="IPR019557">
    <property type="entry name" value="AminoTfrase-like_pln_mobile"/>
</dbReference>
<comment type="caution">
    <text evidence="2">The sequence shown here is derived from an EMBL/GenBank/DDBJ whole genome shotgun (WGS) entry which is preliminary data.</text>
</comment>